<feature type="region of interest" description="Disordered" evidence="1">
    <location>
        <begin position="717"/>
        <end position="786"/>
    </location>
</feature>
<sequence length="946" mass="105383">MSSSSKASKGNYRAIRSQESDWPVSSNSKTNGIHLNNLWSIWYGIICASLQGYLAYRCLKEILGYSVLAWPDGLPYLELNCSLGLNGAVFLLLPIFFTVTILKIGNLANDGYKLGRQSSTCSREPQDIFGSGGGCGLFRYGGPTAPFIHIAMAFCLLIPKLLMEAKMIQAGFLPQEYVWHTDLDFLIIHKNRSLVLSFAPVTGNLSQNSVMALNMLPQKFFDPGAIFSSANVTHTVMKTLKDIIGHETRKYEPRDADGVWDSSISLEYINLIIALVIYSVRYPAIFWSANKCLGLLFSFLLFINGQHIVLSFAGISVLYKIHVADIWNYMYFSQQNSLKLYKNFDKVTPFLLNAQVTFGLYMLSTLLVLASSVVMYFYGHTRFTAFINHQRDKKLITLQGSSSNAWLYFTHCAAFCLLISIGICNVPLIHDYTVAYRGSFDDIPLICIIYNVFHFFFWVITWIFLSMKQNWTFKIRISIGEAVIKESRSLRLIHSVQLNQQTETPTAQQPFLVIGNGRTYTVSDTLPKKAIMDVLQRSAIVKKSKSNGSMAVSEDSTEDIYWLRPTLDATSQSQKRSKYLNWFRKKSKQKLAFDQIPSTSNNRAKSHVRNSAIPGLDEDDGDYATLRELPLAATSATRFCAGDNISEEGKLLACVQDEEITYASTSQDFTPPVMYKDSNPLLEPIVVHTEFPQQPSTSVNSARLIRADSGILAHEELPGRSDSLSTECSVSPPDPPGSSHSESSSGVHSNESNDTSVVKQPTNQPQFDSNGGNLISLEAASDSNPEDTVVIRRRSLRPNPNEGVAEAILKEDPYGRATNMRMTSFMDSKGMHSQSSSATLPHYPTQPSVQNMYSNCSTMPLPQHTSGNIGQPITNGNSCNVYPNRPHTTIPTHLNGVKLIAAGNISQNRLNNANDSCVKLEPIYTKINRATNEICHYSTNRHSYKI</sequence>
<organism evidence="3 4">
    <name type="scientific">Dendroctonus ponderosae</name>
    <name type="common">Mountain pine beetle</name>
    <dbReference type="NCBI Taxonomy" id="77166"/>
    <lineage>
        <taxon>Eukaryota</taxon>
        <taxon>Metazoa</taxon>
        <taxon>Ecdysozoa</taxon>
        <taxon>Arthropoda</taxon>
        <taxon>Hexapoda</taxon>
        <taxon>Insecta</taxon>
        <taxon>Pterygota</taxon>
        <taxon>Neoptera</taxon>
        <taxon>Endopterygota</taxon>
        <taxon>Coleoptera</taxon>
        <taxon>Polyphaga</taxon>
        <taxon>Cucujiformia</taxon>
        <taxon>Curculionidae</taxon>
        <taxon>Scolytinae</taxon>
        <taxon>Dendroctonus</taxon>
    </lineage>
</organism>
<feature type="transmembrane region" description="Helical" evidence="2">
    <location>
        <begin position="443"/>
        <end position="465"/>
    </location>
</feature>
<proteinExistence type="predicted"/>
<dbReference type="InterPro" id="IPR053291">
    <property type="entry name" value="Ommatidial_diff-associated"/>
</dbReference>
<keyword evidence="2" id="KW-0472">Membrane</keyword>
<name>A0AAR5PQM0_DENPD</name>
<keyword evidence="2" id="KW-1133">Transmembrane helix</keyword>
<keyword evidence="2" id="KW-0812">Transmembrane</keyword>
<evidence type="ECO:0000313" key="3">
    <source>
        <dbReference type="EnsemblMetazoa" id="XP_019763303.1"/>
    </source>
</evidence>
<protein>
    <recommendedName>
        <fullName evidence="5">Protein tincar</fullName>
    </recommendedName>
</protein>
<feature type="transmembrane region" description="Helical" evidence="2">
    <location>
        <begin position="77"/>
        <end position="102"/>
    </location>
</feature>
<evidence type="ECO:0000313" key="4">
    <source>
        <dbReference type="Proteomes" id="UP000019118"/>
    </source>
</evidence>
<reference evidence="4" key="1">
    <citation type="journal article" date="2013" name="Genome Biol.">
        <title>Draft genome of the mountain pine beetle, Dendroctonus ponderosae Hopkins, a major forest pest.</title>
        <authorList>
            <person name="Keeling C.I."/>
            <person name="Yuen M.M."/>
            <person name="Liao N.Y."/>
            <person name="Docking T.R."/>
            <person name="Chan S.K."/>
            <person name="Taylor G.A."/>
            <person name="Palmquist D.L."/>
            <person name="Jackman S.D."/>
            <person name="Nguyen A."/>
            <person name="Li M."/>
            <person name="Henderson H."/>
            <person name="Janes J.K."/>
            <person name="Zhao Y."/>
            <person name="Pandoh P."/>
            <person name="Moore R."/>
            <person name="Sperling F.A."/>
            <person name="Huber D.P."/>
            <person name="Birol I."/>
            <person name="Jones S.J."/>
            <person name="Bohlmann J."/>
        </authorList>
    </citation>
    <scope>NUCLEOTIDE SEQUENCE</scope>
</reference>
<feature type="transmembrane region" description="Helical" evidence="2">
    <location>
        <begin position="146"/>
        <end position="163"/>
    </location>
</feature>
<dbReference type="AlphaFoldDB" id="A0AAR5PQM0"/>
<feature type="transmembrane region" description="Helical" evidence="2">
    <location>
        <begin position="405"/>
        <end position="423"/>
    </location>
</feature>
<evidence type="ECO:0000256" key="2">
    <source>
        <dbReference type="SAM" id="Phobius"/>
    </source>
</evidence>
<evidence type="ECO:0000256" key="1">
    <source>
        <dbReference type="SAM" id="MobiDB-lite"/>
    </source>
</evidence>
<feature type="transmembrane region" description="Helical" evidence="2">
    <location>
        <begin position="259"/>
        <end position="278"/>
    </location>
</feature>
<dbReference type="PANTHER" id="PTHR21579:SF20">
    <property type="entry name" value="PROTEIN TINCAR"/>
    <property type="match status" value="1"/>
</dbReference>
<keyword evidence="4" id="KW-1185">Reference proteome</keyword>
<evidence type="ECO:0008006" key="5">
    <source>
        <dbReference type="Google" id="ProtNLM"/>
    </source>
</evidence>
<feature type="compositionally biased region" description="Low complexity" evidence="1">
    <location>
        <begin position="737"/>
        <end position="754"/>
    </location>
</feature>
<feature type="transmembrane region" description="Helical" evidence="2">
    <location>
        <begin position="350"/>
        <end position="378"/>
    </location>
</feature>
<reference evidence="3" key="2">
    <citation type="submission" date="2024-08" db="UniProtKB">
        <authorList>
            <consortium name="EnsemblMetazoa"/>
        </authorList>
    </citation>
    <scope>IDENTIFICATION</scope>
</reference>
<accession>A0AAR5PQM0</accession>
<feature type="compositionally biased region" description="Polar residues" evidence="1">
    <location>
        <begin position="755"/>
        <end position="773"/>
    </location>
</feature>
<dbReference type="EnsemblMetazoa" id="XM_019907744.1">
    <property type="protein sequence ID" value="XP_019763303.1"/>
    <property type="gene ID" value="LOC109539764"/>
</dbReference>
<dbReference type="Proteomes" id="UP000019118">
    <property type="component" value="Unassembled WGS sequence"/>
</dbReference>
<dbReference type="PANTHER" id="PTHR21579">
    <property type="entry name" value="PROTEIN TINCAR"/>
    <property type="match status" value="1"/>
</dbReference>